<accession>A0ABT0QEA5</accession>
<evidence type="ECO:0008006" key="4">
    <source>
        <dbReference type="Google" id="ProtNLM"/>
    </source>
</evidence>
<keyword evidence="3" id="KW-1185">Reference proteome</keyword>
<organism evidence="2 3">
    <name type="scientific">Jejuia spongiicola</name>
    <dbReference type="NCBI Taxonomy" id="2942207"/>
    <lineage>
        <taxon>Bacteria</taxon>
        <taxon>Pseudomonadati</taxon>
        <taxon>Bacteroidota</taxon>
        <taxon>Flavobacteriia</taxon>
        <taxon>Flavobacteriales</taxon>
        <taxon>Flavobacteriaceae</taxon>
        <taxon>Jejuia</taxon>
    </lineage>
</organism>
<dbReference type="Proteomes" id="UP001165381">
    <property type="component" value="Unassembled WGS sequence"/>
</dbReference>
<sequence>MNSRFIILACLLLISKNALSQDLPEIVPPSPEAASLIKHSQMDVSLYTGTPNISVPFHTISYKGVNVSVGISYNSGGIKVGDIASWAGLGWNLNAGGLVSRSIRGIPDDAITNGYMSTTYTVEDLFQRDPNSTGPGSQHWQFLDINAESRDYEPDVFNFSFPGGSGQFFYDQTLNKFVQTPYSNLKIETKTNSNGIITGFIITDTSGIKFHFGTSSNNLRTGLEQVTGAKSVNLTLNGVFNSNPSVYGIPNLYYQSWMLMDIEFPTSNETIAFDYTTETNVETTQLQNEERIHPTYFACSPEYNIIYLNRKFTQPKIASITFPDGEITFEKSTTVRTDLRNSYPLKKIRLYDNDNKLIKGVELHTSYFTSAINTNSYFDYYNEGIYRLKLDSISQFGKNLNTLPPYKFEYDSKILPDRYARSQDYFGYYNGKNNTTLIPKAKYGLTTGYIGDADRSVDPAFTDACTLEKIIYPSGGYDQFTWENNMITAFTGNAADYVDHLTQNSTYFFNDPSIFSDSDPNIDYSSTFTISPDSDGIVEFNVMMTGCPIPTNFNSVNCDFSMKVVGVTNPSYLLNIFNSSFYHTFPAGTYKIIANSNNSGGCNPYTDPSCTNPETFSANLKWTTDPTPGELIYGGLRIAEIKTYDTPSNLALSRSFDYTNFVINTTLNSGVALNFVDLSMNNYRDANCGPSGGAPTGIKVTSNSQAQLTATKGSLVGYKNVTETYNGSIGQGRKEYTFSPPAERTDNPYMGNGYYQSPFPSNFETPVYNDWVSGNLEKLEVYDASNNLIQKTTNEYEAAGTNHAEHFGIQLLRMTGDASPIVNAYITTYTYTTEWHRLKNSVTTEYLGGTPVVSTQNNYYNNNPLLASETKSTTSDGESIITKTFYPDDVTATNSLGADNLTSSEKAAIDKLKSGVQHRIAEAIQTETYKDENKNSIAEAGELLSRQRTNYREWITNLILPEYVQTALESNTLDNRIQFQSYYSNGNVKEVKKTDGTTIVYIWGYQEQYPIAKIENATYGQVSSQVSNLQSKSNLDDDTCLDSGSCDEKNLRTALTTLRNSVPNAMVTTYTYDPLVGVTSVTDPKGYTMYYEYDEFNRLKQVKDDTGYVLSENEYYYKNQ</sequence>
<evidence type="ECO:0000313" key="3">
    <source>
        <dbReference type="Proteomes" id="UP001165381"/>
    </source>
</evidence>
<feature type="signal peptide" evidence="1">
    <location>
        <begin position="1"/>
        <end position="20"/>
    </location>
</feature>
<comment type="caution">
    <text evidence="2">The sequence shown here is derived from an EMBL/GenBank/DDBJ whole genome shotgun (WGS) entry which is preliminary data.</text>
</comment>
<name>A0ABT0QEA5_9FLAO</name>
<feature type="chain" id="PRO_5047174992" description="YD repeat-containing protein" evidence="1">
    <location>
        <begin position="21"/>
        <end position="1120"/>
    </location>
</feature>
<proteinExistence type="predicted"/>
<reference evidence="2" key="1">
    <citation type="submission" date="2022-05" db="EMBL/GenBank/DDBJ databases">
        <authorList>
            <person name="Park J.-S."/>
        </authorList>
    </citation>
    <scope>NUCLEOTIDE SEQUENCE</scope>
    <source>
        <strain evidence="2">2012CJ34-3</strain>
    </source>
</reference>
<keyword evidence="1" id="KW-0732">Signal</keyword>
<gene>
    <name evidence="2" type="ORF">M3P09_07940</name>
</gene>
<evidence type="ECO:0000256" key="1">
    <source>
        <dbReference type="SAM" id="SignalP"/>
    </source>
</evidence>
<dbReference type="RefSeq" id="WP_249972700.1">
    <property type="nucleotide sequence ID" value="NZ_JAMFLZ010000003.1"/>
</dbReference>
<protein>
    <recommendedName>
        <fullName evidence="4">YD repeat-containing protein</fullName>
    </recommendedName>
</protein>
<evidence type="ECO:0000313" key="2">
    <source>
        <dbReference type="EMBL" id="MCL6294918.1"/>
    </source>
</evidence>
<dbReference type="EMBL" id="JAMFLZ010000003">
    <property type="protein sequence ID" value="MCL6294918.1"/>
    <property type="molecule type" value="Genomic_DNA"/>
</dbReference>